<name>A0A0D3IFH4_EMIH1</name>
<accession>A0A0D3IFH4</accession>
<keyword evidence="1" id="KW-0732">Signal</keyword>
<feature type="signal peptide" evidence="1">
    <location>
        <begin position="1"/>
        <end position="18"/>
    </location>
</feature>
<dbReference type="PANTHER" id="PTHR33867">
    <property type="entry name" value="RIBOSOME MATURATION FACTOR RIMP"/>
    <property type="match status" value="1"/>
</dbReference>
<evidence type="ECO:0000256" key="1">
    <source>
        <dbReference type="SAM" id="SignalP"/>
    </source>
</evidence>
<feature type="chain" id="PRO_5044203252" description="Ribosome maturation factor RimP" evidence="1">
    <location>
        <begin position="19"/>
        <end position="192"/>
    </location>
</feature>
<keyword evidence="3" id="KW-1185">Reference proteome</keyword>
<dbReference type="GO" id="GO:0000028">
    <property type="term" value="P:ribosomal small subunit assembly"/>
    <property type="evidence" value="ECO:0007669"/>
    <property type="project" value="TreeGrafter"/>
</dbReference>
<dbReference type="InterPro" id="IPR036847">
    <property type="entry name" value="RimP_C_sf"/>
</dbReference>
<dbReference type="InterPro" id="IPR003728">
    <property type="entry name" value="Ribosome_maturation_RimP"/>
</dbReference>
<evidence type="ECO:0008006" key="4">
    <source>
        <dbReference type="Google" id="ProtNLM"/>
    </source>
</evidence>
<organism evidence="2 3">
    <name type="scientific">Emiliania huxleyi (strain CCMP1516)</name>
    <dbReference type="NCBI Taxonomy" id="280463"/>
    <lineage>
        <taxon>Eukaryota</taxon>
        <taxon>Haptista</taxon>
        <taxon>Haptophyta</taxon>
        <taxon>Prymnesiophyceae</taxon>
        <taxon>Isochrysidales</taxon>
        <taxon>Noelaerhabdaceae</taxon>
        <taxon>Emiliania</taxon>
    </lineage>
</organism>
<dbReference type="CDD" id="cd01734">
    <property type="entry name" value="YlxS_C"/>
    <property type="match status" value="1"/>
</dbReference>
<proteinExistence type="inferred from homology"/>
<reference evidence="2" key="2">
    <citation type="submission" date="2024-10" db="UniProtKB">
        <authorList>
            <consortium name="EnsemblProtists"/>
        </authorList>
    </citation>
    <scope>IDENTIFICATION</scope>
</reference>
<sequence length="192" mass="20837">MVARFLACLTALIAPALALHPARLAPRPLPCLMCVPAGFEEAWPQLLEIVDEEAADLALAVDDVAFARGKLSVLASGGVDDLVALNRRLSERLDDWEANAAVELPPYMLEVASPGVSDVLRSDADYAAFKGFGVQATLTEEYKKRTVHEGTLLGRDGEHVLLNLKGRVLKLPRELVAEVRLPSAKREKGDPY</sequence>
<dbReference type="OMA" id="IPRAICA"/>
<dbReference type="Proteomes" id="UP000013827">
    <property type="component" value="Unassembled WGS sequence"/>
</dbReference>
<protein>
    <recommendedName>
        <fullName evidence="4">Ribosome maturation factor RimP</fullName>
    </recommendedName>
</protein>
<dbReference type="GeneID" id="17256179"/>
<evidence type="ECO:0000313" key="2">
    <source>
        <dbReference type="EnsemblProtists" id="EOD10009"/>
    </source>
</evidence>
<dbReference type="AlphaFoldDB" id="A0A0D3IFH4"/>
<evidence type="ECO:0000313" key="3">
    <source>
        <dbReference type="Proteomes" id="UP000013827"/>
    </source>
</evidence>
<dbReference type="SUPFAM" id="SSF74942">
    <property type="entry name" value="YhbC-like, C-terminal domain"/>
    <property type="match status" value="1"/>
</dbReference>
<dbReference type="InterPro" id="IPR028998">
    <property type="entry name" value="RimP_C"/>
</dbReference>
<dbReference type="GO" id="GO:0005829">
    <property type="term" value="C:cytosol"/>
    <property type="evidence" value="ECO:0007669"/>
    <property type="project" value="TreeGrafter"/>
</dbReference>
<dbReference type="InterPro" id="IPR035956">
    <property type="entry name" value="RimP_N_sf"/>
</dbReference>
<dbReference type="GO" id="GO:0006412">
    <property type="term" value="P:translation"/>
    <property type="evidence" value="ECO:0007669"/>
    <property type="project" value="TreeGrafter"/>
</dbReference>
<dbReference type="RefSeq" id="XP_005762438.1">
    <property type="nucleotide sequence ID" value="XM_005762381.1"/>
</dbReference>
<dbReference type="PANTHER" id="PTHR33867:SF1">
    <property type="entry name" value="RIBOSOME MATURATION FACTOR RIMP"/>
    <property type="match status" value="1"/>
</dbReference>
<dbReference type="PaxDb" id="2903-EOD10009"/>
<dbReference type="HOGENOM" id="CLU_1417552_0_0_1"/>
<dbReference type="KEGG" id="ehx:EMIHUDRAFT_358368"/>
<dbReference type="HAMAP" id="MF_01077">
    <property type="entry name" value="RimP"/>
    <property type="match status" value="1"/>
</dbReference>
<dbReference type="eggNOG" id="ENOG502SF8X">
    <property type="taxonomic scope" value="Eukaryota"/>
</dbReference>
<reference evidence="3" key="1">
    <citation type="journal article" date="2013" name="Nature">
        <title>Pan genome of the phytoplankton Emiliania underpins its global distribution.</title>
        <authorList>
            <person name="Read B.A."/>
            <person name="Kegel J."/>
            <person name="Klute M.J."/>
            <person name="Kuo A."/>
            <person name="Lefebvre S.C."/>
            <person name="Maumus F."/>
            <person name="Mayer C."/>
            <person name="Miller J."/>
            <person name="Monier A."/>
            <person name="Salamov A."/>
            <person name="Young J."/>
            <person name="Aguilar M."/>
            <person name="Claverie J.M."/>
            <person name="Frickenhaus S."/>
            <person name="Gonzalez K."/>
            <person name="Herman E.K."/>
            <person name="Lin Y.C."/>
            <person name="Napier J."/>
            <person name="Ogata H."/>
            <person name="Sarno A.F."/>
            <person name="Shmutz J."/>
            <person name="Schroeder D."/>
            <person name="de Vargas C."/>
            <person name="Verret F."/>
            <person name="von Dassow P."/>
            <person name="Valentin K."/>
            <person name="Van de Peer Y."/>
            <person name="Wheeler G."/>
            <person name="Dacks J.B."/>
            <person name="Delwiche C.F."/>
            <person name="Dyhrman S.T."/>
            <person name="Glockner G."/>
            <person name="John U."/>
            <person name="Richards T."/>
            <person name="Worden A.Z."/>
            <person name="Zhang X."/>
            <person name="Grigoriev I.V."/>
            <person name="Allen A.E."/>
            <person name="Bidle K."/>
            <person name="Borodovsky M."/>
            <person name="Bowler C."/>
            <person name="Brownlee C."/>
            <person name="Cock J.M."/>
            <person name="Elias M."/>
            <person name="Gladyshev V.N."/>
            <person name="Groth M."/>
            <person name="Guda C."/>
            <person name="Hadaegh A."/>
            <person name="Iglesias-Rodriguez M.D."/>
            <person name="Jenkins J."/>
            <person name="Jones B.M."/>
            <person name="Lawson T."/>
            <person name="Leese F."/>
            <person name="Lindquist E."/>
            <person name="Lobanov A."/>
            <person name="Lomsadze A."/>
            <person name="Malik S.B."/>
            <person name="Marsh M.E."/>
            <person name="Mackinder L."/>
            <person name="Mock T."/>
            <person name="Mueller-Roeber B."/>
            <person name="Pagarete A."/>
            <person name="Parker M."/>
            <person name="Probert I."/>
            <person name="Quesneville H."/>
            <person name="Raines C."/>
            <person name="Rensing S.A."/>
            <person name="Riano-Pachon D.M."/>
            <person name="Richier S."/>
            <person name="Rokitta S."/>
            <person name="Shiraiwa Y."/>
            <person name="Soanes D.M."/>
            <person name="van der Giezen M."/>
            <person name="Wahlund T.M."/>
            <person name="Williams B."/>
            <person name="Wilson W."/>
            <person name="Wolfe G."/>
            <person name="Wurch L.L."/>
        </authorList>
    </citation>
    <scope>NUCLEOTIDE SEQUENCE</scope>
</reference>
<dbReference type="SUPFAM" id="SSF75420">
    <property type="entry name" value="YhbC-like, N-terminal domain"/>
    <property type="match status" value="1"/>
</dbReference>
<dbReference type="EnsemblProtists" id="EOD10009">
    <property type="protein sequence ID" value="EOD10009"/>
    <property type="gene ID" value="EMIHUDRAFT_358368"/>
</dbReference>